<protein>
    <submittedName>
        <fullName evidence="1">Uncharacterized protein</fullName>
    </submittedName>
</protein>
<sequence>MSLTFGEIPVDVINKYHHIKDDIHERYFNGRSTHVDRAQNIPLFRNWLFQLKPNGLDAEFKDEMDMVETLEPTGAVRQ</sequence>
<organism evidence="1 2">
    <name type="scientific">Dipteronia dyeriana</name>
    <dbReference type="NCBI Taxonomy" id="168575"/>
    <lineage>
        <taxon>Eukaryota</taxon>
        <taxon>Viridiplantae</taxon>
        <taxon>Streptophyta</taxon>
        <taxon>Embryophyta</taxon>
        <taxon>Tracheophyta</taxon>
        <taxon>Spermatophyta</taxon>
        <taxon>Magnoliopsida</taxon>
        <taxon>eudicotyledons</taxon>
        <taxon>Gunneridae</taxon>
        <taxon>Pentapetalae</taxon>
        <taxon>rosids</taxon>
        <taxon>malvids</taxon>
        <taxon>Sapindales</taxon>
        <taxon>Sapindaceae</taxon>
        <taxon>Hippocastanoideae</taxon>
        <taxon>Acereae</taxon>
        <taxon>Dipteronia</taxon>
    </lineage>
</organism>
<comment type="caution">
    <text evidence="1">The sequence shown here is derived from an EMBL/GenBank/DDBJ whole genome shotgun (WGS) entry which is preliminary data.</text>
</comment>
<dbReference type="AlphaFoldDB" id="A0AAD9TD81"/>
<keyword evidence="2" id="KW-1185">Reference proteome</keyword>
<evidence type="ECO:0000313" key="1">
    <source>
        <dbReference type="EMBL" id="KAK2633907.1"/>
    </source>
</evidence>
<name>A0AAD9TD81_9ROSI</name>
<evidence type="ECO:0000313" key="2">
    <source>
        <dbReference type="Proteomes" id="UP001280121"/>
    </source>
</evidence>
<dbReference type="Proteomes" id="UP001280121">
    <property type="component" value="Unassembled WGS sequence"/>
</dbReference>
<accession>A0AAD9TD81</accession>
<dbReference type="EMBL" id="JANJYI010000009">
    <property type="protein sequence ID" value="KAK2633907.1"/>
    <property type="molecule type" value="Genomic_DNA"/>
</dbReference>
<reference evidence="1" key="1">
    <citation type="journal article" date="2023" name="Plant J.">
        <title>Genome sequences and population genomics provide insights into the demographic history, inbreeding, and mutation load of two 'living fossil' tree species of Dipteronia.</title>
        <authorList>
            <person name="Feng Y."/>
            <person name="Comes H.P."/>
            <person name="Chen J."/>
            <person name="Zhu S."/>
            <person name="Lu R."/>
            <person name="Zhang X."/>
            <person name="Li P."/>
            <person name="Qiu J."/>
            <person name="Olsen K.M."/>
            <person name="Qiu Y."/>
        </authorList>
    </citation>
    <scope>NUCLEOTIDE SEQUENCE</scope>
    <source>
        <strain evidence="1">KIB01</strain>
    </source>
</reference>
<gene>
    <name evidence="1" type="ORF">Ddye_028699</name>
</gene>
<proteinExistence type="predicted"/>